<name>C7ZJK7_FUSV7</name>
<dbReference type="OrthoDB" id="2431486at2759"/>
<evidence type="ECO:0000259" key="1">
    <source>
        <dbReference type="Pfam" id="PF13843"/>
    </source>
</evidence>
<dbReference type="HOGENOM" id="CLU_022617_3_0_1"/>
<proteinExistence type="predicted"/>
<dbReference type="OMA" id="RDFHITH"/>
<protein>
    <recommendedName>
        <fullName evidence="1">PiggyBac transposable element-derived protein domain-containing protein</fullName>
    </recommendedName>
</protein>
<dbReference type="Pfam" id="PF13843">
    <property type="entry name" value="DDE_Tnp_1_7"/>
    <property type="match status" value="1"/>
</dbReference>
<gene>
    <name evidence="2" type="ORF">NECHADRAFT_88962</name>
</gene>
<dbReference type="Proteomes" id="UP000005206">
    <property type="component" value="Unassembled WGS sequence"/>
</dbReference>
<dbReference type="eggNOG" id="ENOG502T4A9">
    <property type="taxonomic scope" value="Eukaryota"/>
</dbReference>
<organism evidence="2 3">
    <name type="scientific">Fusarium vanettenii (strain ATCC MYA-4622 / CBS 123669 / FGSC 9596 / NRRL 45880 / 77-13-4)</name>
    <name type="common">Fusarium solani subsp. pisi</name>
    <dbReference type="NCBI Taxonomy" id="660122"/>
    <lineage>
        <taxon>Eukaryota</taxon>
        <taxon>Fungi</taxon>
        <taxon>Dikarya</taxon>
        <taxon>Ascomycota</taxon>
        <taxon>Pezizomycotina</taxon>
        <taxon>Sordariomycetes</taxon>
        <taxon>Hypocreomycetidae</taxon>
        <taxon>Hypocreales</taxon>
        <taxon>Nectriaceae</taxon>
        <taxon>Fusarium</taxon>
        <taxon>Fusarium solani species complex</taxon>
        <taxon>Fusarium vanettenii</taxon>
    </lineage>
</organism>
<dbReference type="KEGG" id="nhe:NECHADRAFT_88962"/>
<evidence type="ECO:0000313" key="2">
    <source>
        <dbReference type="EMBL" id="EEU35807.1"/>
    </source>
</evidence>
<accession>C7ZJK7</accession>
<dbReference type="InterPro" id="IPR029526">
    <property type="entry name" value="PGBD"/>
</dbReference>
<keyword evidence="3" id="KW-1185">Reference proteome</keyword>
<dbReference type="VEuPathDB" id="FungiDB:NECHADRAFT_88962"/>
<feature type="domain" description="PiggyBac transposable element-derived protein" evidence="1">
    <location>
        <begin position="101"/>
        <end position="268"/>
    </location>
</feature>
<sequence>MPTLRHCGTNFLPVIVPDRDLEVKELPQQPLDLFHHFVPYFLVAKWSQLEAKGSNSQLEANHRARGIHKEITIRDHWKTSRLGHQGSDHPILKVMTFDRYTGRSYQTIRVPNKPIPVGFKIWATAQKGLFLRWLWHEPKKRYGPVSLVTRLRSQRRRRLSTRLNPTQSVVIALINKLPKAIYHVFIDNLFSSANLFRSLRQYGHGATGTARRNCGIYAPFAKLKDDDSAGRRLLQFNEVNLIAWKDNALVLLLSTVFKGDELVIRKRKRPNTD</sequence>
<evidence type="ECO:0000313" key="3">
    <source>
        <dbReference type="Proteomes" id="UP000005206"/>
    </source>
</evidence>
<dbReference type="InParanoid" id="C7ZJK7"/>
<reference evidence="2 3" key="1">
    <citation type="journal article" date="2009" name="PLoS Genet.">
        <title>The genome of Nectria haematococca: contribution of supernumerary chromosomes to gene expansion.</title>
        <authorList>
            <person name="Coleman J.J."/>
            <person name="Rounsley S.D."/>
            <person name="Rodriguez-Carres M."/>
            <person name="Kuo A."/>
            <person name="Wasmann C.C."/>
            <person name="Grimwood J."/>
            <person name="Schmutz J."/>
            <person name="Taga M."/>
            <person name="White G.J."/>
            <person name="Zhou S."/>
            <person name="Schwartz D.C."/>
            <person name="Freitag M."/>
            <person name="Ma L.J."/>
            <person name="Danchin E.G."/>
            <person name="Henrissat B."/>
            <person name="Coutinho P.M."/>
            <person name="Nelson D.R."/>
            <person name="Straney D."/>
            <person name="Napoli C.A."/>
            <person name="Barker B.M."/>
            <person name="Gribskov M."/>
            <person name="Rep M."/>
            <person name="Kroken S."/>
            <person name="Molnar I."/>
            <person name="Rensing C."/>
            <person name="Kennell J.C."/>
            <person name="Zamora J."/>
            <person name="Farman M.L."/>
            <person name="Selker E.U."/>
            <person name="Salamov A."/>
            <person name="Shapiro H."/>
            <person name="Pangilinan J."/>
            <person name="Lindquist E."/>
            <person name="Lamers C."/>
            <person name="Grigoriev I.V."/>
            <person name="Geiser D.M."/>
            <person name="Covert S.F."/>
            <person name="Temporini E."/>
            <person name="Vanetten H.D."/>
        </authorList>
    </citation>
    <scope>NUCLEOTIDE SEQUENCE [LARGE SCALE GENOMIC DNA]</scope>
    <source>
        <strain evidence="3">ATCC MYA-4622 / CBS 123669 / FGSC 9596 / NRRL 45880 / 77-13-4</strain>
    </source>
</reference>
<dbReference type="GeneID" id="9673877"/>
<dbReference type="AlphaFoldDB" id="C7ZJK7"/>
<dbReference type="EMBL" id="GG698934">
    <property type="protein sequence ID" value="EEU35807.1"/>
    <property type="molecule type" value="Genomic_DNA"/>
</dbReference>
<dbReference type="RefSeq" id="XP_003041520.1">
    <property type="nucleotide sequence ID" value="XM_003041474.1"/>
</dbReference>